<dbReference type="RefSeq" id="WP_290280036.1">
    <property type="nucleotide sequence ID" value="NZ_JAUFQI010000001.1"/>
</dbReference>
<dbReference type="EMBL" id="JBHRYN010000069">
    <property type="protein sequence ID" value="MFC3703080.1"/>
    <property type="molecule type" value="Genomic_DNA"/>
</dbReference>
<sequence length="302" mass="34510">MTDVTATKKNENAKLIARVLEGDTRARAQLSQLVDPEVQAQTDRFCRRFCQQNKFNSQCTLKPPEGSMNKELPLCEWANASYGWMLADLTNNKRLDTFSQKEGAPFIHYVRVIVNSMPFYERWKDWRFGRRVHVPEFIEALNVDAKKIFLALRTGDSASLIASKLALPPEQVTATAEQILLTLLEHNKLHLLDPPTTRAFSELNDEAEEFDAVSEQPSQEQWLQSEQLNKAFSQLDGVEQFVLEAMVIDQEDAESVLQALAQLDLPLSPNIPAASTNKQQLYYFKRKTLAKLHTLLHRDEHN</sequence>
<accession>A0ABV7WUV4</accession>
<dbReference type="Proteomes" id="UP001595710">
    <property type="component" value="Unassembled WGS sequence"/>
</dbReference>
<organism evidence="1 2">
    <name type="scientific">Reinekea marina</name>
    <dbReference type="NCBI Taxonomy" id="1310421"/>
    <lineage>
        <taxon>Bacteria</taxon>
        <taxon>Pseudomonadati</taxon>
        <taxon>Pseudomonadota</taxon>
        <taxon>Gammaproteobacteria</taxon>
        <taxon>Oceanospirillales</taxon>
        <taxon>Saccharospirillaceae</taxon>
        <taxon>Reinekea</taxon>
    </lineage>
</organism>
<protein>
    <submittedName>
        <fullName evidence="1">Uncharacterized protein</fullName>
    </submittedName>
</protein>
<reference evidence="2" key="1">
    <citation type="journal article" date="2019" name="Int. J. Syst. Evol. Microbiol.">
        <title>The Global Catalogue of Microorganisms (GCM) 10K type strain sequencing project: providing services to taxonomists for standard genome sequencing and annotation.</title>
        <authorList>
            <consortium name="The Broad Institute Genomics Platform"/>
            <consortium name="The Broad Institute Genome Sequencing Center for Infectious Disease"/>
            <person name="Wu L."/>
            <person name="Ma J."/>
        </authorList>
    </citation>
    <scope>NUCLEOTIDE SEQUENCE [LARGE SCALE GENOMIC DNA]</scope>
    <source>
        <strain evidence="2">CECT 8288</strain>
    </source>
</reference>
<proteinExistence type="predicted"/>
<gene>
    <name evidence="1" type="ORF">ACFOND_15735</name>
</gene>
<evidence type="ECO:0000313" key="2">
    <source>
        <dbReference type="Proteomes" id="UP001595710"/>
    </source>
</evidence>
<name>A0ABV7WUV4_9GAMM</name>
<evidence type="ECO:0000313" key="1">
    <source>
        <dbReference type="EMBL" id="MFC3703080.1"/>
    </source>
</evidence>
<comment type="caution">
    <text evidence="1">The sequence shown here is derived from an EMBL/GenBank/DDBJ whole genome shotgun (WGS) entry which is preliminary data.</text>
</comment>
<keyword evidence="2" id="KW-1185">Reference proteome</keyword>